<accession>A0ABU1TVU0</accession>
<protein>
    <submittedName>
        <fullName evidence="1">Uncharacterized protein</fullName>
    </submittedName>
</protein>
<dbReference type="RefSeq" id="WP_310255841.1">
    <property type="nucleotide sequence ID" value="NZ_JAVDWA010000001.1"/>
</dbReference>
<organism evidence="1 2">
    <name type="scientific">Fictibacillus barbaricus</name>
    <dbReference type="NCBI Taxonomy" id="182136"/>
    <lineage>
        <taxon>Bacteria</taxon>
        <taxon>Bacillati</taxon>
        <taxon>Bacillota</taxon>
        <taxon>Bacilli</taxon>
        <taxon>Bacillales</taxon>
        <taxon>Fictibacillaceae</taxon>
        <taxon>Fictibacillus</taxon>
    </lineage>
</organism>
<dbReference type="EMBL" id="JAVDWA010000001">
    <property type="protein sequence ID" value="MDR7071324.1"/>
    <property type="molecule type" value="Genomic_DNA"/>
</dbReference>
<dbReference type="Proteomes" id="UP001258181">
    <property type="component" value="Unassembled WGS sequence"/>
</dbReference>
<evidence type="ECO:0000313" key="1">
    <source>
        <dbReference type="EMBL" id="MDR7071324.1"/>
    </source>
</evidence>
<name>A0ABU1TVU0_9BACL</name>
<evidence type="ECO:0000313" key="2">
    <source>
        <dbReference type="Proteomes" id="UP001258181"/>
    </source>
</evidence>
<proteinExistence type="predicted"/>
<gene>
    <name evidence="1" type="ORF">J2X07_000299</name>
</gene>
<sequence>MSEVIIRNLIKRHFTKKNIHDPQLQQLLVHFLLSVRKEKH</sequence>
<reference evidence="1 2" key="1">
    <citation type="submission" date="2023-07" db="EMBL/GenBank/DDBJ databases">
        <title>Sorghum-associated microbial communities from plants grown in Nebraska, USA.</title>
        <authorList>
            <person name="Schachtman D."/>
        </authorList>
    </citation>
    <scope>NUCLEOTIDE SEQUENCE [LARGE SCALE GENOMIC DNA]</scope>
    <source>
        <strain evidence="1 2">BE211</strain>
    </source>
</reference>
<keyword evidence="2" id="KW-1185">Reference proteome</keyword>
<comment type="caution">
    <text evidence="1">The sequence shown here is derived from an EMBL/GenBank/DDBJ whole genome shotgun (WGS) entry which is preliminary data.</text>
</comment>